<evidence type="ECO:0000313" key="4">
    <source>
        <dbReference type="WBParaSite" id="maker-unitig_26814-snap-gene-0.3-mRNA-1"/>
    </source>
</evidence>
<evidence type="ECO:0000256" key="1">
    <source>
        <dbReference type="SAM" id="MobiDB-lite"/>
    </source>
</evidence>
<feature type="compositionally biased region" description="Pro residues" evidence="1">
    <location>
        <begin position="44"/>
        <end position="55"/>
    </location>
</feature>
<dbReference type="InterPro" id="IPR025554">
    <property type="entry name" value="DUF4140"/>
</dbReference>
<name>A0A1I8FAB6_9PLAT</name>
<sequence>MNSSAAAVEAAVAEEVLVDNGPDTDTPPSRPEESDEPLRLSQAPPSPLPPLPSPLPNAAGRIGAPTEELEADPAPEPTEATDSACSKRTAPYSKLRSRAGETEVVVRDLTAAIDGDSVRVELLAPPAITDVVFSAAPSQSDEARPRCDKLRRLQSLTESAGPPANAAGKLDRAMKRERWLATYAEMRWRNSRCPAECRPYDPSGIGHSGPALFPISTRRLRPPDLRMKDAGPQAPGARFTRHSGARRGRCEHQAETRLKRSLTSLKRR</sequence>
<protein>
    <submittedName>
        <fullName evidence="4">DUF4140 domain-containing protein</fullName>
    </submittedName>
</protein>
<dbReference type="Pfam" id="PF13600">
    <property type="entry name" value="DUF4140"/>
    <property type="match status" value="1"/>
</dbReference>
<keyword evidence="3" id="KW-1185">Reference proteome</keyword>
<reference evidence="4" key="1">
    <citation type="submission" date="2016-11" db="UniProtKB">
        <authorList>
            <consortium name="WormBaseParasite"/>
        </authorList>
    </citation>
    <scope>IDENTIFICATION</scope>
</reference>
<feature type="domain" description="DUF4140" evidence="2">
    <location>
        <begin position="95"/>
        <end position="152"/>
    </location>
</feature>
<dbReference type="WBParaSite" id="maker-unitig_26814-snap-gene-0.3-mRNA-1">
    <property type="protein sequence ID" value="maker-unitig_26814-snap-gene-0.3-mRNA-1"/>
    <property type="gene ID" value="maker-unitig_26814-snap-gene-0.3"/>
</dbReference>
<organism evidence="3 4">
    <name type="scientific">Macrostomum lignano</name>
    <dbReference type="NCBI Taxonomy" id="282301"/>
    <lineage>
        <taxon>Eukaryota</taxon>
        <taxon>Metazoa</taxon>
        <taxon>Spiralia</taxon>
        <taxon>Lophotrochozoa</taxon>
        <taxon>Platyhelminthes</taxon>
        <taxon>Rhabditophora</taxon>
        <taxon>Macrostomorpha</taxon>
        <taxon>Macrostomida</taxon>
        <taxon>Macrostomidae</taxon>
        <taxon>Macrostomum</taxon>
    </lineage>
</organism>
<dbReference type="Proteomes" id="UP000095280">
    <property type="component" value="Unplaced"/>
</dbReference>
<feature type="region of interest" description="Disordered" evidence="1">
    <location>
        <begin position="1"/>
        <end position="101"/>
    </location>
</feature>
<feature type="compositionally biased region" description="Low complexity" evidence="1">
    <location>
        <begin position="1"/>
        <end position="15"/>
    </location>
</feature>
<feature type="region of interest" description="Disordered" evidence="1">
    <location>
        <begin position="224"/>
        <end position="268"/>
    </location>
</feature>
<evidence type="ECO:0000259" key="2">
    <source>
        <dbReference type="Pfam" id="PF13600"/>
    </source>
</evidence>
<dbReference type="AlphaFoldDB" id="A0A1I8FAB6"/>
<proteinExistence type="predicted"/>
<feature type="compositionally biased region" description="Basic and acidic residues" evidence="1">
    <location>
        <begin position="248"/>
        <end position="258"/>
    </location>
</feature>
<accession>A0A1I8FAB6</accession>
<evidence type="ECO:0000313" key="3">
    <source>
        <dbReference type="Proteomes" id="UP000095280"/>
    </source>
</evidence>